<evidence type="ECO:0000256" key="1">
    <source>
        <dbReference type="SAM" id="MobiDB-lite"/>
    </source>
</evidence>
<organism evidence="2">
    <name type="scientific">Rhizopus microsporus var. microsporus</name>
    <dbReference type="NCBI Taxonomy" id="86635"/>
    <lineage>
        <taxon>Eukaryota</taxon>
        <taxon>Fungi</taxon>
        <taxon>Fungi incertae sedis</taxon>
        <taxon>Mucoromycota</taxon>
        <taxon>Mucoromycotina</taxon>
        <taxon>Mucoromycetes</taxon>
        <taxon>Mucorales</taxon>
        <taxon>Mucorineae</taxon>
        <taxon>Rhizopodaceae</taxon>
        <taxon>Rhizopus</taxon>
    </lineage>
</organism>
<dbReference type="Proteomes" id="UP000242414">
    <property type="component" value="Unassembled WGS sequence"/>
</dbReference>
<dbReference type="EMBL" id="KV921915">
    <property type="protein sequence ID" value="ORE06828.1"/>
    <property type="molecule type" value="Genomic_DNA"/>
</dbReference>
<reference evidence="2" key="1">
    <citation type="journal article" date="2016" name="Proc. Natl. Acad. Sci. U.S.A.">
        <title>Lipid metabolic changes in an early divergent fungus govern the establishment of a mutualistic symbiosis with endobacteria.</title>
        <authorList>
            <person name="Lastovetsky O.A."/>
            <person name="Gaspar M.L."/>
            <person name="Mondo S.J."/>
            <person name="LaButti K.M."/>
            <person name="Sandor L."/>
            <person name="Grigoriev I.V."/>
            <person name="Henry S.A."/>
            <person name="Pawlowska T.E."/>
        </authorList>
    </citation>
    <scope>NUCLEOTIDE SEQUENCE [LARGE SCALE GENOMIC DNA]</scope>
    <source>
        <strain evidence="2">ATCC 52814</strain>
    </source>
</reference>
<dbReference type="AlphaFoldDB" id="A0A1X0R4G6"/>
<feature type="compositionally biased region" description="Low complexity" evidence="1">
    <location>
        <begin position="38"/>
        <end position="51"/>
    </location>
</feature>
<sequence length="156" mass="18494">MLQRSKSTQTSSSSQSTSSTSSIERKSQVNKLVRRKTSLSPSRHSLPSLSRGNSYLSETDYQSGIKWTREHWKKLYEYYMRKNRDIEEAAKSFYYCEAVVHVISTDSTPSIKELWPREKILWYCRCLDTRWRYQRTLSYVSKQKKSVSDRNQNNRA</sequence>
<evidence type="ECO:0000313" key="2">
    <source>
        <dbReference type="EMBL" id="ORE06828.1"/>
    </source>
</evidence>
<proteinExistence type="predicted"/>
<gene>
    <name evidence="2" type="ORF">BCV72DRAFT_335592</name>
</gene>
<name>A0A1X0R4G6_RHIZD</name>
<protein>
    <submittedName>
        <fullName evidence="2">Uncharacterized protein</fullName>
    </submittedName>
</protein>
<feature type="region of interest" description="Disordered" evidence="1">
    <location>
        <begin position="1"/>
        <end position="56"/>
    </location>
</feature>
<dbReference type="VEuPathDB" id="FungiDB:BCV72DRAFT_335592"/>
<feature type="compositionally biased region" description="Low complexity" evidence="1">
    <location>
        <begin position="7"/>
        <end position="22"/>
    </location>
</feature>
<accession>A0A1X0R4G6</accession>
<dbReference type="OrthoDB" id="2288891at2759"/>